<keyword evidence="3" id="KW-1185">Reference proteome</keyword>
<proteinExistence type="predicted"/>
<dbReference type="Proteomes" id="UP001499915">
    <property type="component" value="Unassembled WGS sequence"/>
</dbReference>
<dbReference type="RefSeq" id="WP_343801392.1">
    <property type="nucleotide sequence ID" value="NZ_BAAAET010000001.1"/>
</dbReference>
<keyword evidence="1" id="KW-0472">Membrane</keyword>
<gene>
    <name evidence="2" type="ORF">GCM10009104_03670</name>
</gene>
<keyword evidence="1" id="KW-1133">Transmembrane helix</keyword>
<sequence length="64" mass="6963">MKQALTGRLVALTLLALALFSPPLLLLFDRPAAWGFSTLPVVIYLIWASLILLAALVLERSDAD</sequence>
<keyword evidence="1" id="KW-0812">Transmembrane</keyword>
<reference evidence="2 3" key="1">
    <citation type="journal article" date="2019" name="Int. J. Syst. Evol. Microbiol.">
        <title>The Global Catalogue of Microorganisms (GCM) 10K type strain sequencing project: providing services to taxonomists for standard genome sequencing and annotation.</title>
        <authorList>
            <consortium name="The Broad Institute Genomics Platform"/>
            <consortium name="The Broad Institute Genome Sequencing Center for Infectious Disease"/>
            <person name="Wu L."/>
            <person name="Ma J."/>
        </authorList>
    </citation>
    <scope>NUCLEOTIDE SEQUENCE [LARGE SCALE GENOMIC DNA]</scope>
    <source>
        <strain evidence="2 3">JCM 15134</strain>
    </source>
</reference>
<evidence type="ECO:0000313" key="2">
    <source>
        <dbReference type="EMBL" id="GAA0682132.1"/>
    </source>
</evidence>
<dbReference type="EMBL" id="BAAAET010000001">
    <property type="protein sequence ID" value="GAA0682132.1"/>
    <property type="molecule type" value="Genomic_DNA"/>
</dbReference>
<evidence type="ECO:0000313" key="3">
    <source>
        <dbReference type="Proteomes" id="UP001499915"/>
    </source>
</evidence>
<comment type="caution">
    <text evidence="2">The sequence shown here is derived from an EMBL/GenBank/DDBJ whole genome shotgun (WGS) entry which is preliminary data.</text>
</comment>
<evidence type="ECO:0008006" key="4">
    <source>
        <dbReference type="Google" id="ProtNLM"/>
    </source>
</evidence>
<evidence type="ECO:0000256" key="1">
    <source>
        <dbReference type="SAM" id="Phobius"/>
    </source>
</evidence>
<feature type="transmembrane region" description="Helical" evidence="1">
    <location>
        <begin position="37"/>
        <end position="58"/>
    </location>
</feature>
<protein>
    <recommendedName>
        <fullName evidence="4">DUF3311 domain-containing protein</fullName>
    </recommendedName>
</protein>
<organism evidence="2 3">
    <name type="scientific">Marinobacterium maritimum</name>
    <dbReference type="NCBI Taxonomy" id="500162"/>
    <lineage>
        <taxon>Bacteria</taxon>
        <taxon>Pseudomonadati</taxon>
        <taxon>Pseudomonadota</taxon>
        <taxon>Gammaproteobacteria</taxon>
        <taxon>Oceanospirillales</taxon>
        <taxon>Oceanospirillaceae</taxon>
        <taxon>Marinobacterium</taxon>
    </lineage>
</organism>
<accession>A0ABN1I206</accession>
<name>A0ABN1I206_9GAMM</name>